<organism evidence="10 11">
    <name type="scientific">Eleusine coracana subsp. coracana</name>
    <dbReference type="NCBI Taxonomy" id="191504"/>
    <lineage>
        <taxon>Eukaryota</taxon>
        <taxon>Viridiplantae</taxon>
        <taxon>Streptophyta</taxon>
        <taxon>Embryophyta</taxon>
        <taxon>Tracheophyta</taxon>
        <taxon>Spermatophyta</taxon>
        <taxon>Magnoliopsida</taxon>
        <taxon>Liliopsida</taxon>
        <taxon>Poales</taxon>
        <taxon>Poaceae</taxon>
        <taxon>PACMAD clade</taxon>
        <taxon>Chloridoideae</taxon>
        <taxon>Cynodonteae</taxon>
        <taxon>Eleusininae</taxon>
        <taxon>Eleusine</taxon>
    </lineage>
</organism>
<dbReference type="InterPro" id="IPR036961">
    <property type="entry name" value="Kinesin_motor_dom_sf"/>
</dbReference>
<feature type="compositionally biased region" description="Basic and acidic residues" evidence="8">
    <location>
        <begin position="72"/>
        <end position="81"/>
    </location>
</feature>
<keyword evidence="2" id="KW-0493">Microtubule</keyword>
<name>A0AAV5BRB9_ELECO</name>
<reference evidence="10" key="1">
    <citation type="journal article" date="2018" name="DNA Res.">
        <title>Multiple hybrid de novo genome assembly of finger millet, an orphan allotetraploid crop.</title>
        <authorList>
            <person name="Hatakeyama M."/>
            <person name="Aluri S."/>
            <person name="Balachadran M.T."/>
            <person name="Sivarajan S.R."/>
            <person name="Patrignani A."/>
            <person name="Gruter S."/>
            <person name="Poveda L."/>
            <person name="Shimizu-Inatsugi R."/>
            <person name="Baeten J."/>
            <person name="Francoijs K.J."/>
            <person name="Nataraja K.N."/>
            <person name="Reddy Y.A.N."/>
            <person name="Phadnis S."/>
            <person name="Ravikumar R.L."/>
            <person name="Schlapbach R."/>
            <person name="Sreeman S.M."/>
            <person name="Shimizu K.K."/>
        </authorList>
    </citation>
    <scope>NUCLEOTIDE SEQUENCE</scope>
</reference>
<dbReference type="Gene3D" id="3.40.850.10">
    <property type="entry name" value="Kinesin motor domain"/>
    <property type="match status" value="1"/>
</dbReference>
<evidence type="ECO:0000313" key="10">
    <source>
        <dbReference type="EMBL" id="GJM88502.1"/>
    </source>
</evidence>
<feature type="binding site" evidence="7">
    <location>
        <begin position="306"/>
        <end position="313"/>
    </location>
    <ligand>
        <name>ATP</name>
        <dbReference type="ChEBI" id="CHEBI:30616"/>
    </ligand>
</feature>
<dbReference type="AlphaFoldDB" id="A0AAV5BRB9"/>
<protein>
    <recommendedName>
        <fullName evidence="9">Kinesin motor domain-containing protein</fullName>
    </recommendedName>
</protein>
<keyword evidence="5" id="KW-0175">Coiled coil</keyword>
<evidence type="ECO:0000256" key="3">
    <source>
        <dbReference type="ARBA" id="ARBA00022741"/>
    </source>
</evidence>
<dbReference type="GO" id="GO:0007018">
    <property type="term" value="P:microtubule-based movement"/>
    <property type="evidence" value="ECO:0007669"/>
    <property type="project" value="InterPro"/>
</dbReference>
<reference evidence="10" key="2">
    <citation type="submission" date="2021-12" db="EMBL/GenBank/DDBJ databases">
        <title>Resequencing data analysis of finger millet.</title>
        <authorList>
            <person name="Hatakeyama M."/>
            <person name="Aluri S."/>
            <person name="Balachadran M.T."/>
            <person name="Sivarajan S.R."/>
            <person name="Poveda L."/>
            <person name="Shimizu-Inatsugi R."/>
            <person name="Schlapbach R."/>
            <person name="Sreeman S.M."/>
            <person name="Shimizu K.K."/>
        </authorList>
    </citation>
    <scope>NUCLEOTIDE SEQUENCE</scope>
</reference>
<feature type="domain" description="Kinesin motor" evidence="9">
    <location>
        <begin position="223"/>
        <end position="552"/>
    </location>
</feature>
<dbReference type="InterPro" id="IPR001752">
    <property type="entry name" value="Kinesin_motor_dom"/>
</dbReference>
<evidence type="ECO:0000256" key="5">
    <source>
        <dbReference type="ARBA" id="ARBA00023054"/>
    </source>
</evidence>
<dbReference type="GO" id="GO:0003777">
    <property type="term" value="F:microtubule motor activity"/>
    <property type="evidence" value="ECO:0007669"/>
    <property type="project" value="InterPro"/>
</dbReference>
<keyword evidence="3 7" id="KW-0547">Nucleotide-binding</keyword>
<evidence type="ECO:0000256" key="6">
    <source>
        <dbReference type="ARBA" id="ARBA00023175"/>
    </source>
</evidence>
<feature type="compositionally biased region" description="Basic and acidic residues" evidence="8">
    <location>
        <begin position="699"/>
        <end position="711"/>
    </location>
</feature>
<feature type="region of interest" description="Disordered" evidence="8">
    <location>
        <begin position="631"/>
        <end position="711"/>
    </location>
</feature>
<feature type="region of interest" description="Disordered" evidence="8">
    <location>
        <begin position="1"/>
        <end position="121"/>
    </location>
</feature>
<dbReference type="PROSITE" id="PS50067">
    <property type="entry name" value="KINESIN_MOTOR_2"/>
    <property type="match status" value="1"/>
</dbReference>
<dbReference type="PRINTS" id="PR00380">
    <property type="entry name" value="KINESINHEAVY"/>
</dbReference>
<keyword evidence="11" id="KW-1185">Reference proteome</keyword>
<evidence type="ECO:0000256" key="7">
    <source>
        <dbReference type="PROSITE-ProRule" id="PRU00283"/>
    </source>
</evidence>
<accession>A0AAV5BRB9</accession>
<keyword evidence="4 7" id="KW-0067">ATP-binding</keyword>
<comment type="caution">
    <text evidence="10">The sequence shown here is derived from an EMBL/GenBank/DDBJ whole genome shotgun (WGS) entry which is preliminary data.</text>
</comment>
<dbReference type="SUPFAM" id="SSF52540">
    <property type="entry name" value="P-loop containing nucleoside triphosphate hydrolases"/>
    <property type="match status" value="1"/>
</dbReference>
<dbReference type="InterPro" id="IPR027640">
    <property type="entry name" value="Kinesin-like_fam"/>
</dbReference>
<dbReference type="GO" id="GO:0005874">
    <property type="term" value="C:microtubule"/>
    <property type="evidence" value="ECO:0007669"/>
    <property type="project" value="UniProtKB-KW"/>
</dbReference>
<feature type="compositionally biased region" description="Low complexity" evidence="8">
    <location>
        <begin position="1"/>
        <end position="10"/>
    </location>
</feature>
<feature type="compositionally biased region" description="Pro residues" evidence="8">
    <location>
        <begin position="11"/>
        <end position="26"/>
    </location>
</feature>
<proteinExistence type="inferred from homology"/>
<evidence type="ECO:0000256" key="8">
    <source>
        <dbReference type="SAM" id="MobiDB-lite"/>
    </source>
</evidence>
<sequence>MEPDPAAAETPSPPPSPSPPASPPLEPRGEIPAIASSPPPPNPAQIAAMEPDPVTAETPSPPPPPASSPLEPRGDEHERGAVEPAADPANWPQPSPTPVAPPPPQPQQTYDEDAAGSSEVVQEKEVVAEVGEALRHFMEEFGDQGEEYIIQSQQLKSIATPDRPAVLGFLGEKYNNLLRKYKKQTSKCADECVPRYDGLMKKYTDECAERRRLNNELIELKGNIRVFCRCRPLSADEVTHGCSSIVEIEPLCETELQFLPFEKERKAFRFDHVFGPEDSQEAVFAETVPVVRSVMDGFNVCIFAYGQTGTGKTFTMEGVPENRGVNYRALEELFRMSEERSASVAYTFSVSILELYNEQINDLLDETSKNIISCLISRLEIKQTSDGTQDVPGLIDAPIYTIDGVWEKLKVGAKNRSVGSTNANELSSRSHSFVRVTVRSEHLVTGQQSKSYMWLVDLAGSERYDKTGADGERLKESQYINKSLSALGDVMSALASKKSSHIPYRNSKLTHLLQSSLGGDCKTLMFVQISPSSSDAGETLNSLKYASRVRSIEHVPSRKQAADPVDSLKLKQMTEKLRHVEKENDELKRTLQLMELKYASRENTFRLLNDKVRDAERKCRDYQQLNKELENELVNEKKAAREPGRSSRPPLVPMRQRQPPQGRNNSKLPPFGPSRSRFSKAPTIQNKENIPVMGTKAHLGADKERRVSLTP</sequence>
<feature type="compositionally biased region" description="Basic and acidic residues" evidence="8">
    <location>
        <begin position="631"/>
        <end position="645"/>
    </location>
</feature>
<feature type="compositionally biased region" description="Pro residues" evidence="8">
    <location>
        <begin position="91"/>
        <end position="106"/>
    </location>
</feature>
<evidence type="ECO:0000256" key="4">
    <source>
        <dbReference type="ARBA" id="ARBA00022840"/>
    </source>
</evidence>
<evidence type="ECO:0000256" key="1">
    <source>
        <dbReference type="ARBA" id="ARBA00010899"/>
    </source>
</evidence>
<dbReference type="InterPro" id="IPR027417">
    <property type="entry name" value="P-loop_NTPase"/>
</dbReference>
<gene>
    <name evidence="10" type="primary">ga04573</name>
    <name evidence="10" type="ORF">PR202_ga04573</name>
</gene>
<dbReference type="GO" id="GO:0005524">
    <property type="term" value="F:ATP binding"/>
    <property type="evidence" value="ECO:0007669"/>
    <property type="project" value="UniProtKB-UniRule"/>
</dbReference>
<dbReference type="SMART" id="SM00129">
    <property type="entry name" value="KISc"/>
    <property type="match status" value="1"/>
</dbReference>
<evidence type="ECO:0000259" key="9">
    <source>
        <dbReference type="PROSITE" id="PS50067"/>
    </source>
</evidence>
<dbReference type="Proteomes" id="UP001054889">
    <property type="component" value="Unassembled WGS sequence"/>
</dbReference>
<dbReference type="FunFam" id="3.40.850.10:FF:000061">
    <property type="entry name" value="Kinesin-like protein"/>
    <property type="match status" value="1"/>
</dbReference>
<feature type="compositionally biased region" description="Low complexity" evidence="8">
    <location>
        <begin position="44"/>
        <end position="58"/>
    </location>
</feature>
<dbReference type="PANTHER" id="PTHR47972">
    <property type="entry name" value="KINESIN-LIKE PROTEIN KLP-3"/>
    <property type="match status" value="1"/>
</dbReference>
<evidence type="ECO:0000313" key="11">
    <source>
        <dbReference type="Proteomes" id="UP001054889"/>
    </source>
</evidence>
<keyword evidence="6 7" id="KW-0505">Motor protein</keyword>
<feature type="compositionally biased region" description="Polar residues" evidence="8">
    <location>
        <begin position="658"/>
        <end position="667"/>
    </location>
</feature>
<evidence type="ECO:0000256" key="2">
    <source>
        <dbReference type="ARBA" id="ARBA00022701"/>
    </source>
</evidence>
<dbReference type="EMBL" id="BQKI01000002">
    <property type="protein sequence ID" value="GJM88502.1"/>
    <property type="molecule type" value="Genomic_DNA"/>
</dbReference>
<dbReference type="GO" id="GO:0008017">
    <property type="term" value="F:microtubule binding"/>
    <property type="evidence" value="ECO:0007669"/>
    <property type="project" value="InterPro"/>
</dbReference>
<comment type="similarity">
    <text evidence="1">Belongs to the TRAFAC class myosin-kinesin ATPase superfamily. Kinesin family. KIN-14 subfamily.</text>
</comment>
<dbReference type="PANTHER" id="PTHR47972:SF2">
    <property type="entry name" value="KINESIN-LIKE PROTEIN KIN-14S"/>
    <property type="match status" value="1"/>
</dbReference>
<dbReference type="Pfam" id="PF00225">
    <property type="entry name" value="Kinesin"/>
    <property type="match status" value="1"/>
</dbReference>